<sequence>MRFSNLPTRKTRKTRNQREQSFSRKIETQKITTEKIFPAKKEDSTLLHCVPLEETEKNRIMMRMSPESIRISNETKWNEKGFIPSFKNTDKKLIAASRRAYKILGYSE</sequence>
<dbReference type="Proteomes" id="UP000680656">
    <property type="component" value="Chromosome"/>
</dbReference>
<dbReference type="AlphaFoldDB" id="A0A8E7B3Z7"/>
<name>A0A8E7B3Z7_9EURY</name>
<proteinExistence type="predicted"/>
<protein>
    <submittedName>
        <fullName evidence="2">Uncharacterized protein</fullName>
    </submittedName>
</protein>
<dbReference type="KEGG" id="mrtj:KHC33_07055"/>
<dbReference type="RefSeq" id="WP_214421447.1">
    <property type="nucleotide sequence ID" value="NZ_CP075546.1"/>
</dbReference>
<accession>A0A8E7B3Z7</accession>
<keyword evidence="3" id="KW-1185">Reference proteome</keyword>
<gene>
    <name evidence="2" type="ORF">KHC33_07055</name>
</gene>
<reference evidence="2 3" key="1">
    <citation type="submission" date="2021-05" db="EMBL/GenBank/DDBJ databases">
        <title>A novel Methanospirillum isolate from a pyrite-forming mixed culture.</title>
        <authorList>
            <person name="Bunk B."/>
            <person name="Sproer C."/>
            <person name="Spring S."/>
            <person name="Pester M."/>
        </authorList>
    </citation>
    <scope>NUCLEOTIDE SEQUENCE [LARGE SCALE GENOMIC DNA]</scope>
    <source>
        <strain evidence="2 3">J.3.6.1-F.2.7.3</strain>
    </source>
</reference>
<feature type="region of interest" description="Disordered" evidence="1">
    <location>
        <begin position="1"/>
        <end position="23"/>
    </location>
</feature>
<dbReference type="GeneID" id="65096929"/>
<evidence type="ECO:0000313" key="2">
    <source>
        <dbReference type="EMBL" id="QVV90683.1"/>
    </source>
</evidence>
<evidence type="ECO:0000313" key="3">
    <source>
        <dbReference type="Proteomes" id="UP000680656"/>
    </source>
</evidence>
<organism evidence="2 3">
    <name type="scientific">Methanospirillum purgamenti</name>
    <dbReference type="NCBI Taxonomy" id="2834276"/>
    <lineage>
        <taxon>Archaea</taxon>
        <taxon>Methanobacteriati</taxon>
        <taxon>Methanobacteriota</taxon>
        <taxon>Stenosarchaea group</taxon>
        <taxon>Methanomicrobia</taxon>
        <taxon>Methanomicrobiales</taxon>
        <taxon>Methanospirillaceae</taxon>
        <taxon>Methanospirillum</taxon>
    </lineage>
</organism>
<dbReference type="EMBL" id="CP075546">
    <property type="protein sequence ID" value="QVV90683.1"/>
    <property type="molecule type" value="Genomic_DNA"/>
</dbReference>
<evidence type="ECO:0000256" key="1">
    <source>
        <dbReference type="SAM" id="MobiDB-lite"/>
    </source>
</evidence>